<proteinExistence type="predicted"/>
<accession>A0ABP5VVW6</accession>
<sequence>MPRTTHTPGGGPAPLTGHDVFSSDRALAEGVARHAAGERAGELRAGLAALGRAAGSAEVLEWGARAAARPPEPWDGGAGADPSWHRLLDRAAAAGLTGAPPGPAARLRRTAALLVWAQVGTGQCPALSAAHAAAAGVRADPDRNADPEHAAVREPAAGYGGGPRLPAGTVVPEGPDGVRAEPGSGGPEGAGYVLAGRGRLRPAAPADVLLVRAGTAGGESWFLMPWTLPDGARNGLRVRRPADGAGGPDPSAAVVEFDGTARAWRIAAETTGALRADRVACSAAVLRQAVVRAVHHAAHHGGPPGGEALTRNVLADLAVESEAATALALRLAAAHDAGADRDRALLRTAVPAAAYWLAGRCAPAAAEAWDLLGGDGCAGGPGIPPLPREAPDPAGESGGALALEVLRVVRGDPEALTAFLTEIGRARGADHRLDGAIRELLGELAELEGIEARARRLAERMVLVLQGALLVRHAPPEVADAFCASRLGGERGTAFGTLPPALDLAAIVERARPAAG</sequence>
<dbReference type="Proteomes" id="UP001500058">
    <property type="component" value="Unassembled WGS sequence"/>
</dbReference>
<dbReference type="RefSeq" id="WP_344633242.1">
    <property type="nucleotide sequence ID" value="NZ_BAAATJ010000029.1"/>
</dbReference>
<dbReference type="InterPro" id="IPR036250">
    <property type="entry name" value="AcylCo_DH-like_C"/>
</dbReference>
<feature type="region of interest" description="Disordered" evidence="2">
    <location>
        <begin position="1"/>
        <end position="20"/>
    </location>
</feature>
<dbReference type="Pfam" id="PF00441">
    <property type="entry name" value="Acyl-CoA_dh_1"/>
    <property type="match status" value="1"/>
</dbReference>
<gene>
    <name evidence="5" type="ORF">GCM10010420_48440</name>
</gene>
<feature type="region of interest" description="Disordered" evidence="2">
    <location>
        <begin position="153"/>
        <end position="190"/>
    </location>
</feature>
<protein>
    <submittedName>
        <fullName evidence="5">Acyl-CoA dehydrogenase family protein</fullName>
    </submittedName>
</protein>
<dbReference type="Pfam" id="PF18158">
    <property type="entry name" value="AidB_N"/>
    <property type="match status" value="1"/>
</dbReference>
<comment type="caution">
    <text evidence="5">The sequence shown here is derived from an EMBL/GenBank/DDBJ whole genome shotgun (WGS) entry which is preliminary data.</text>
</comment>
<dbReference type="InterPro" id="IPR009075">
    <property type="entry name" value="AcylCo_DH/oxidase_C"/>
</dbReference>
<dbReference type="SUPFAM" id="SSF47203">
    <property type="entry name" value="Acyl-CoA dehydrogenase C-terminal domain-like"/>
    <property type="match status" value="1"/>
</dbReference>
<keyword evidence="6" id="KW-1185">Reference proteome</keyword>
<dbReference type="InterPro" id="IPR052904">
    <property type="entry name" value="Acyl-CoA_dehydrogenase-like"/>
</dbReference>
<evidence type="ECO:0000313" key="5">
    <source>
        <dbReference type="EMBL" id="GAA2413226.1"/>
    </source>
</evidence>
<name>A0ABP5VVW6_9ACTN</name>
<dbReference type="Gene3D" id="2.40.110.20">
    <property type="match status" value="1"/>
</dbReference>
<dbReference type="PANTHER" id="PTHR42707">
    <property type="entry name" value="ACYL-COA DEHYDROGENASE"/>
    <property type="match status" value="1"/>
</dbReference>
<dbReference type="PANTHER" id="PTHR42707:SF3">
    <property type="entry name" value="ACYL-COA DEHYDROGENASE AIDB-RELATED"/>
    <property type="match status" value="1"/>
</dbReference>
<feature type="domain" description="Adaptive response protein AidB N-terminal" evidence="4">
    <location>
        <begin position="12"/>
        <end position="143"/>
    </location>
</feature>
<evidence type="ECO:0000313" key="6">
    <source>
        <dbReference type="Proteomes" id="UP001500058"/>
    </source>
</evidence>
<organism evidence="5 6">
    <name type="scientific">Streptomyces glaucosporus</name>
    <dbReference type="NCBI Taxonomy" id="284044"/>
    <lineage>
        <taxon>Bacteria</taxon>
        <taxon>Bacillati</taxon>
        <taxon>Actinomycetota</taxon>
        <taxon>Actinomycetes</taxon>
        <taxon>Kitasatosporales</taxon>
        <taxon>Streptomycetaceae</taxon>
        <taxon>Streptomyces</taxon>
    </lineage>
</organism>
<feature type="domain" description="Acyl-CoA dehydrogenase/oxidase C-terminal" evidence="3">
    <location>
        <begin position="264"/>
        <end position="383"/>
    </location>
</feature>
<dbReference type="Gene3D" id="1.20.140.10">
    <property type="entry name" value="Butyryl-CoA Dehydrogenase, subunit A, domain 3"/>
    <property type="match status" value="1"/>
</dbReference>
<dbReference type="InterPro" id="IPR041504">
    <property type="entry name" value="AidB_N"/>
</dbReference>
<evidence type="ECO:0000259" key="4">
    <source>
        <dbReference type="Pfam" id="PF18158"/>
    </source>
</evidence>
<reference evidence="6" key="1">
    <citation type="journal article" date="2019" name="Int. J. Syst. Evol. Microbiol.">
        <title>The Global Catalogue of Microorganisms (GCM) 10K type strain sequencing project: providing services to taxonomists for standard genome sequencing and annotation.</title>
        <authorList>
            <consortium name="The Broad Institute Genomics Platform"/>
            <consortium name="The Broad Institute Genome Sequencing Center for Infectious Disease"/>
            <person name="Wu L."/>
            <person name="Ma J."/>
        </authorList>
    </citation>
    <scope>NUCLEOTIDE SEQUENCE [LARGE SCALE GENOMIC DNA]</scope>
    <source>
        <strain evidence="6">JCM 6921</strain>
    </source>
</reference>
<evidence type="ECO:0000256" key="2">
    <source>
        <dbReference type="SAM" id="MobiDB-lite"/>
    </source>
</evidence>
<keyword evidence="1" id="KW-0285">Flavoprotein</keyword>
<dbReference type="EMBL" id="BAAATJ010000029">
    <property type="protein sequence ID" value="GAA2413226.1"/>
    <property type="molecule type" value="Genomic_DNA"/>
</dbReference>
<evidence type="ECO:0000259" key="3">
    <source>
        <dbReference type="Pfam" id="PF00441"/>
    </source>
</evidence>
<evidence type="ECO:0000256" key="1">
    <source>
        <dbReference type="ARBA" id="ARBA00022630"/>
    </source>
</evidence>